<evidence type="ECO:0000256" key="9">
    <source>
        <dbReference type="ARBA" id="ARBA00023273"/>
    </source>
</evidence>
<gene>
    <name evidence="15" type="primary">LOC101860895</name>
</gene>
<feature type="compositionally biased region" description="Polar residues" evidence="11">
    <location>
        <begin position="1162"/>
        <end position="1171"/>
    </location>
</feature>
<evidence type="ECO:0000256" key="8">
    <source>
        <dbReference type="ARBA" id="ARBA00023212"/>
    </source>
</evidence>
<dbReference type="Pfam" id="PF12297">
    <property type="entry name" value="EVC2_like"/>
    <property type="match status" value="1"/>
</dbReference>
<feature type="compositionally biased region" description="Basic and acidic residues" evidence="11">
    <location>
        <begin position="838"/>
        <end position="855"/>
    </location>
</feature>
<keyword evidence="3" id="KW-1003">Cell membrane</keyword>
<dbReference type="RefSeq" id="XP_005098586.1">
    <property type="nucleotide sequence ID" value="XM_005098529.3"/>
</dbReference>
<feature type="coiled-coil region" evidence="10">
    <location>
        <begin position="586"/>
        <end position="683"/>
    </location>
</feature>
<protein>
    <submittedName>
        <fullName evidence="15">Myosin-9 isoform X1</fullName>
    </submittedName>
</protein>
<dbReference type="PANTHER" id="PTHR16795:SF14">
    <property type="entry name" value="LIMBIN"/>
    <property type="match status" value="1"/>
</dbReference>
<feature type="coiled-coil region" evidence="10">
    <location>
        <begin position="737"/>
        <end position="771"/>
    </location>
</feature>
<evidence type="ECO:0000256" key="13">
    <source>
        <dbReference type="SAM" id="SignalP"/>
    </source>
</evidence>
<dbReference type="Proteomes" id="UP000694888">
    <property type="component" value="Unplaced"/>
</dbReference>
<evidence type="ECO:0000256" key="11">
    <source>
        <dbReference type="SAM" id="MobiDB-lite"/>
    </source>
</evidence>
<comment type="subcellular location">
    <subcellularLocation>
        <location evidence="2">Cell membrane</location>
        <topology evidence="2">Single-pass membrane protein</topology>
    </subcellularLocation>
    <subcellularLocation>
        <location evidence="1">Cytoplasm</location>
        <location evidence="1">Cytoskeleton</location>
        <location evidence="1">Cilium basal body</location>
    </subcellularLocation>
</comment>
<evidence type="ECO:0000256" key="3">
    <source>
        <dbReference type="ARBA" id="ARBA00022475"/>
    </source>
</evidence>
<keyword evidence="8" id="KW-0206">Cytoskeleton</keyword>
<feature type="compositionally biased region" description="Polar residues" evidence="11">
    <location>
        <begin position="1270"/>
        <end position="1279"/>
    </location>
</feature>
<keyword evidence="13" id="KW-0732">Signal</keyword>
<keyword evidence="6 12" id="KW-1133">Transmembrane helix</keyword>
<dbReference type="InterPro" id="IPR022076">
    <property type="entry name" value="Limbin"/>
</dbReference>
<keyword evidence="9" id="KW-0966">Cell projection</keyword>
<feature type="region of interest" description="Disordered" evidence="11">
    <location>
        <begin position="1150"/>
        <end position="1255"/>
    </location>
</feature>
<feature type="coiled-coil region" evidence="10">
    <location>
        <begin position="931"/>
        <end position="998"/>
    </location>
</feature>
<feature type="compositionally biased region" description="Basic and acidic residues" evidence="11">
    <location>
        <begin position="1204"/>
        <end position="1255"/>
    </location>
</feature>
<dbReference type="PANTHER" id="PTHR16795">
    <property type="entry name" value="LIMBIN/ELLIS-VAN CREVELD PROTEIN"/>
    <property type="match status" value="1"/>
</dbReference>
<organism evidence="14 15">
    <name type="scientific">Aplysia californica</name>
    <name type="common">California sea hare</name>
    <dbReference type="NCBI Taxonomy" id="6500"/>
    <lineage>
        <taxon>Eukaryota</taxon>
        <taxon>Metazoa</taxon>
        <taxon>Spiralia</taxon>
        <taxon>Lophotrochozoa</taxon>
        <taxon>Mollusca</taxon>
        <taxon>Gastropoda</taxon>
        <taxon>Heterobranchia</taxon>
        <taxon>Euthyneura</taxon>
        <taxon>Tectipleura</taxon>
        <taxon>Aplysiida</taxon>
        <taxon>Aplysioidea</taxon>
        <taxon>Aplysiidae</taxon>
        <taxon>Aplysia</taxon>
    </lineage>
</organism>
<keyword evidence="4" id="KW-0963">Cytoplasm</keyword>
<evidence type="ECO:0000256" key="4">
    <source>
        <dbReference type="ARBA" id="ARBA00022490"/>
    </source>
</evidence>
<accession>A0ABM0JPM9</accession>
<dbReference type="GeneID" id="101860895"/>
<evidence type="ECO:0000256" key="6">
    <source>
        <dbReference type="ARBA" id="ARBA00022989"/>
    </source>
</evidence>
<dbReference type="InterPro" id="IPR026501">
    <property type="entry name" value="Limbin/EVC"/>
</dbReference>
<feature type="region of interest" description="Disordered" evidence="11">
    <location>
        <begin position="1267"/>
        <end position="1315"/>
    </location>
</feature>
<reference evidence="15" key="1">
    <citation type="submission" date="2025-08" db="UniProtKB">
        <authorList>
            <consortium name="RefSeq"/>
        </authorList>
    </citation>
    <scope>IDENTIFICATION</scope>
</reference>
<keyword evidence="14" id="KW-1185">Reference proteome</keyword>
<feature type="transmembrane region" description="Helical" evidence="12">
    <location>
        <begin position="232"/>
        <end position="255"/>
    </location>
</feature>
<evidence type="ECO:0000313" key="15">
    <source>
        <dbReference type="RefSeq" id="XP_005098586.1"/>
    </source>
</evidence>
<evidence type="ECO:0000256" key="5">
    <source>
        <dbReference type="ARBA" id="ARBA00022692"/>
    </source>
</evidence>
<evidence type="ECO:0000256" key="7">
    <source>
        <dbReference type="ARBA" id="ARBA00023136"/>
    </source>
</evidence>
<feature type="compositionally biased region" description="Basic residues" evidence="11">
    <location>
        <begin position="1292"/>
        <end position="1304"/>
    </location>
</feature>
<feature type="chain" id="PRO_5045668571" evidence="13">
    <location>
        <begin position="25"/>
        <end position="1315"/>
    </location>
</feature>
<sequence>MGIKGCLRLLSAIVFIGLIPGSRGQQSSVCTYTPVTSGSFSALYPEGTAIVDTAAVTGTLPNYTVDNAATSFSGTKISDPNTSTPVFDIDFFVQMDDSSASPDIVNITLTLTLVSLAGGPITDALLDIDLGTVFQAYWDVGVPASANLVGRSQVTYSTSALTAAGDSATITFLAEPTGAGGTNLPDGVTHLSVGVNFTAGGTNYEKISPTVCVERETNFVGSIVYEHGFTALVFFIMLFAGIGLAILGVFLFLCIRRRRRDASISPSKSDDKRIREKGKKIVMDAKAAMKRGNNAIKDFSLIDWNDSIVCILAMKDKLHMFREIDNLDILSTIHVDTDLETEQNDVSVQASLLLVQGLRHNGDITKAAEDRANTKFQNQLKELDRKLDADYKKELESVYTDVEAKNKEKMGDLLRKHKEQRQEAYRVVKDLSDVEKKQMMDLMDKQQQTEENELTYKLALQQNEEAEKLRKEFAIRKRMNIKELQSYYMDDVVKEGDLNAQKAEWLIKQHKEQQEEIHRMYDDEISRQRMNLEEKLARRKALAQASETQEDDHSDLLNAVAAIQLTLLTKLKKSGQLSSDQIDEYVKDARNEIGLVKDKLDKSKELKEEEMFKRMSQSKRKSLADQINKHAAELQEYISKNKSQQTEGPVDPLSYVNGLLTLKSKHRKELTMLENQIDEAHAKELETVRDQLAEGSKEELKTMERNLIEKLKSDGMQDEAINKILKTHDKTVSELTAKQLENRRNQELKLKDELARRKRAWDDRRAQEKKEQEELREHETVVVDKLLSSQLSFSEEERDRILKEHEKQMVKLENSLTLNKLRQTRMLEEKIAQRKAAQMEELSKKQNAELDKQRQIAENNGEEDDEETHRKELMLMKKHAEQRIALAQGQDLNIEDEMDEIRAEMTKERALALKGQEERLGAMITSLQMDKAREVAKIEEQQKAINNLKANLMDDLNARGILSTPEMEKILDIHKQEHEKLNQKLDGQRNKQEQMLRAKLQERLMQREKSMVERQDNEMRSILQKATNKASAKIRRMLLMHKHIVEMEKFKNKLDREINQSLENTKRDFDIQKQKIVQEQELHFIAGLVKVGKLSRNELTDVLHMLFPGKTEESISEMLNKIYEEDQNSKNMPEPSQSTLADRIYTAQYSNPAPLHRRGSVMSLNKSATSRKLSRKGSRMSINARDDYSATRNPFTEFSRSSQRKFEPQEEYEGSRRRSQVEGYDQKRWREDDYGGRDRRNRYDDEISERNRQNRYDEGMDYVGMGVGMSSEQELNNFSGRLPPLRDNEKPKGKRKKKRLLKKMAHQDEDDDEML</sequence>
<name>A0ABM0JPM9_APLCA</name>
<evidence type="ECO:0000256" key="12">
    <source>
        <dbReference type="SAM" id="Phobius"/>
    </source>
</evidence>
<evidence type="ECO:0000313" key="14">
    <source>
        <dbReference type="Proteomes" id="UP000694888"/>
    </source>
</evidence>
<keyword evidence="10" id="KW-0175">Coiled coil</keyword>
<evidence type="ECO:0000256" key="10">
    <source>
        <dbReference type="SAM" id="Coils"/>
    </source>
</evidence>
<feature type="region of interest" description="Disordered" evidence="11">
    <location>
        <begin position="838"/>
        <end position="868"/>
    </location>
</feature>
<keyword evidence="5 12" id="KW-0812">Transmembrane</keyword>
<feature type="compositionally biased region" description="Polar residues" evidence="11">
    <location>
        <begin position="1190"/>
        <end position="1201"/>
    </location>
</feature>
<evidence type="ECO:0000256" key="2">
    <source>
        <dbReference type="ARBA" id="ARBA00004162"/>
    </source>
</evidence>
<proteinExistence type="predicted"/>
<feature type="signal peptide" evidence="13">
    <location>
        <begin position="1"/>
        <end position="24"/>
    </location>
</feature>
<keyword evidence="7 12" id="KW-0472">Membrane</keyword>
<evidence type="ECO:0000256" key="1">
    <source>
        <dbReference type="ARBA" id="ARBA00004120"/>
    </source>
</evidence>